<keyword evidence="2 6" id="KW-0418">Kinase</keyword>
<dbReference type="OrthoDB" id="1674512at2"/>
<reference evidence="6 7" key="1">
    <citation type="submission" date="2019-08" db="EMBL/GenBank/DDBJ databases">
        <title>Selenomonas sp. mPRGC5 and Selenomonas sp. mPRGC8 isolated from ruminal fluid of dairy goat (Capra hircus).</title>
        <authorList>
            <person name="Poothong S."/>
            <person name="Nuengjamnong C."/>
            <person name="Tanasupawat S."/>
        </authorList>
    </citation>
    <scope>NUCLEOTIDE SEQUENCE [LARGE SCALE GENOMIC DNA]</scope>
    <source>
        <strain evidence="7">mPRGC5</strain>
    </source>
</reference>
<proteinExistence type="predicted"/>
<keyword evidence="7" id="KW-1185">Reference proteome</keyword>
<evidence type="ECO:0000259" key="5">
    <source>
        <dbReference type="PROSITE" id="PS50109"/>
    </source>
</evidence>
<dbReference type="PANTHER" id="PTHR43547:SF10">
    <property type="entry name" value="SENSOR HISTIDINE KINASE DCUS"/>
    <property type="match status" value="1"/>
</dbReference>
<dbReference type="InterPro" id="IPR003594">
    <property type="entry name" value="HATPase_dom"/>
</dbReference>
<feature type="domain" description="Histidine kinase" evidence="5">
    <location>
        <begin position="342"/>
        <end position="450"/>
    </location>
</feature>
<dbReference type="InterPro" id="IPR005467">
    <property type="entry name" value="His_kinase_dom"/>
</dbReference>
<accession>A0A5D6VYM9</accession>
<dbReference type="SUPFAM" id="SSF55874">
    <property type="entry name" value="ATPase domain of HSP90 chaperone/DNA topoisomerase II/histidine kinase"/>
    <property type="match status" value="1"/>
</dbReference>
<evidence type="ECO:0000256" key="2">
    <source>
        <dbReference type="ARBA" id="ARBA00022777"/>
    </source>
</evidence>
<dbReference type="InterPro" id="IPR036890">
    <property type="entry name" value="HATPase_C_sf"/>
</dbReference>
<keyword evidence="3" id="KW-0902">Two-component regulatory system</keyword>
<dbReference type="EMBL" id="VTOY01000012">
    <property type="protein sequence ID" value="TYZ20766.1"/>
    <property type="molecule type" value="Genomic_DNA"/>
</dbReference>
<dbReference type="Proteomes" id="UP000323646">
    <property type="component" value="Unassembled WGS sequence"/>
</dbReference>
<keyword evidence="4" id="KW-0812">Transmembrane</keyword>
<evidence type="ECO:0000256" key="3">
    <source>
        <dbReference type="ARBA" id="ARBA00023012"/>
    </source>
</evidence>
<dbReference type="SMART" id="SM00387">
    <property type="entry name" value="HATPase_c"/>
    <property type="match status" value="1"/>
</dbReference>
<keyword evidence="2 6" id="KW-0808">Transferase</keyword>
<dbReference type="AlphaFoldDB" id="A0A5D6VYM9"/>
<feature type="transmembrane region" description="Helical" evidence="4">
    <location>
        <begin position="175"/>
        <end position="199"/>
    </location>
</feature>
<name>A0A5D6VYM9_9FIRM</name>
<comment type="caution">
    <text evidence="6">The sequence shown here is derived from an EMBL/GenBank/DDBJ whole genome shotgun (WGS) entry which is preliminary data.</text>
</comment>
<keyword evidence="4" id="KW-1133">Transmembrane helix</keyword>
<gene>
    <name evidence="6" type="ORF">FZ040_11210</name>
</gene>
<dbReference type="GO" id="GO:0000155">
    <property type="term" value="F:phosphorelay sensor kinase activity"/>
    <property type="evidence" value="ECO:0007669"/>
    <property type="project" value="TreeGrafter"/>
</dbReference>
<dbReference type="PANTHER" id="PTHR43547">
    <property type="entry name" value="TWO-COMPONENT HISTIDINE KINASE"/>
    <property type="match status" value="1"/>
</dbReference>
<dbReference type="PROSITE" id="PS50007">
    <property type="entry name" value="PIPLC_X_DOMAIN"/>
    <property type="match status" value="1"/>
</dbReference>
<sequence>MTNMFFHKFFNGDANMFNQKPLRQDWFLFVFMLILVPIAGEPKIHPFTGDFENFRVSFGSPVFLLFLLWLQSFSRIFLGISVGIAVMIFRACLDIALYGQPVGHSFLIHVPNFFYYFTYALFFALPQLTRKSIYAQALEIAFWAIFAEVFAGIAELAVMNAIAYQHGYRFTLEMLLRLLFIAILRCFFILSFFFLFQLYNTEIRLARKIKEQNRLALLISNLYEEAFELRCSLKNAEDVTHDCYKVYDKIKNWAKTPEEQAIAREVLRIAGECHEIKKNHQRIYAGLQELTSNRHVEDYLPPNQIVKLLVHTQSKYARSLEKQVGFHTDIQKGLPPLHVFMLLSILGNLAANAVEAIKYSGLISIAISGKKGDGLLHISISNTGSFIPPRRLDKVFRPGYTTKFDSTGKASSGVGLTYVRHQTEMLGGTIAIDSDGKNMVTCEIKLPCAKLQKQLERKSDDEHNVN</sequence>
<feature type="transmembrane region" description="Helical" evidence="4">
    <location>
        <begin position="140"/>
        <end position="163"/>
    </location>
</feature>
<evidence type="ECO:0000256" key="1">
    <source>
        <dbReference type="ARBA" id="ARBA00022553"/>
    </source>
</evidence>
<evidence type="ECO:0000313" key="7">
    <source>
        <dbReference type="Proteomes" id="UP000323646"/>
    </source>
</evidence>
<dbReference type="Gene3D" id="3.30.565.10">
    <property type="entry name" value="Histidine kinase-like ATPase, C-terminal domain"/>
    <property type="match status" value="1"/>
</dbReference>
<dbReference type="PROSITE" id="PS50109">
    <property type="entry name" value="HIS_KIN"/>
    <property type="match status" value="1"/>
</dbReference>
<evidence type="ECO:0000313" key="6">
    <source>
        <dbReference type="EMBL" id="TYZ20766.1"/>
    </source>
</evidence>
<organism evidence="6 7">
    <name type="scientific">Selenomonas ruminis</name>
    <dbReference type="NCBI Taxonomy" id="2593411"/>
    <lineage>
        <taxon>Bacteria</taxon>
        <taxon>Bacillati</taxon>
        <taxon>Bacillota</taxon>
        <taxon>Negativicutes</taxon>
        <taxon>Selenomonadales</taxon>
        <taxon>Selenomonadaceae</taxon>
        <taxon>Selenomonas</taxon>
    </lineage>
</organism>
<evidence type="ECO:0000256" key="4">
    <source>
        <dbReference type="SAM" id="Phobius"/>
    </source>
</evidence>
<feature type="transmembrane region" description="Helical" evidence="4">
    <location>
        <begin position="26"/>
        <end position="42"/>
    </location>
</feature>
<dbReference type="Pfam" id="PF02518">
    <property type="entry name" value="HATPase_c"/>
    <property type="match status" value="1"/>
</dbReference>
<feature type="transmembrane region" description="Helical" evidence="4">
    <location>
        <begin position="106"/>
        <end position="128"/>
    </location>
</feature>
<keyword evidence="1" id="KW-0597">Phosphoprotein</keyword>
<protein>
    <submittedName>
        <fullName evidence="6">Sensor histidine kinase</fullName>
    </submittedName>
</protein>
<keyword evidence="4" id="KW-0472">Membrane</keyword>